<dbReference type="PANTHER" id="PTHR47572">
    <property type="entry name" value="LIPOPROTEIN-RELATED"/>
    <property type="match status" value="1"/>
</dbReference>
<keyword evidence="1" id="KW-0378">Hydrolase</keyword>
<protein>
    <submittedName>
        <fullName evidence="3">Gluconolactonase</fullName>
    </submittedName>
</protein>
<dbReference type="SUPFAM" id="SSF63829">
    <property type="entry name" value="Calcium-dependent phosphotriesterase"/>
    <property type="match status" value="1"/>
</dbReference>
<dbReference type="InterPro" id="IPR011042">
    <property type="entry name" value="6-blade_b-propeller_TolB-like"/>
</dbReference>
<dbReference type="EMBL" id="LUTU01000008">
    <property type="protein sequence ID" value="OAJ67403.1"/>
    <property type="molecule type" value="Genomic_DNA"/>
</dbReference>
<evidence type="ECO:0000313" key="4">
    <source>
        <dbReference type="Proteomes" id="UP000077786"/>
    </source>
</evidence>
<dbReference type="RefSeq" id="WP_064274702.1">
    <property type="nucleotide sequence ID" value="NZ_LUTU01000008.1"/>
</dbReference>
<reference evidence="3 4" key="1">
    <citation type="submission" date="2016-03" db="EMBL/GenBank/DDBJ databases">
        <title>Draft genome sequence of Gluconobacter cerinus strain CECT 9110.</title>
        <authorList>
            <person name="Sainz F."/>
            <person name="Mas A."/>
            <person name="Torija M.J."/>
        </authorList>
    </citation>
    <scope>NUCLEOTIDE SEQUENCE [LARGE SCALE GENOMIC DNA]</scope>
    <source>
        <strain evidence="3 4">CECT 9110</strain>
    </source>
</reference>
<dbReference type="Pfam" id="PF08450">
    <property type="entry name" value="SGL"/>
    <property type="match status" value="1"/>
</dbReference>
<dbReference type="PANTHER" id="PTHR47572:SF4">
    <property type="entry name" value="LACTONASE DRP35"/>
    <property type="match status" value="1"/>
</dbReference>
<feature type="domain" description="SMP-30/Gluconolactonase/LRE-like region" evidence="2">
    <location>
        <begin position="51"/>
        <end position="302"/>
    </location>
</feature>
<evidence type="ECO:0000313" key="3">
    <source>
        <dbReference type="EMBL" id="OAJ67403.1"/>
    </source>
</evidence>
<evidence type="ECO:0000256" key="1">
    <source>
        <dbReference type="ARBA" id="ARBA00022801"/>
    </source>
</evidence>
<dbReference type="InterPro" id="IPR013658">
    <property type="entry name" value="SGL"/>
</dbReference>
<accession>A0A1B6VJL0</accession>
<dbReference type="Proteomes" id="UP000077786">
    <property type="component" value="Unassembled WGS sequence"/>
</dbReference>
<dbReference type="Gene3D" id="2.120.10.30">
    <property type="entry name" value="TolB, C-terminal domain"/>
    <property type="match status" value="1"/>
</dbReference>
<dbReference type="PATRIC" id="fig|38307.3.peg.2064"/>
<dbReference type="OrthoDB" id="241638at2"/>
<dbReference type="InterPro" id="IPR051262">
    <property type="entry name" value="SMP-30/CGR1_Lactonase"/>
</dbReference>
<organism evidence="3 4">
    <name type="scientific">Gluconobacter cerinus</name>
    <dbReference type="NCBI Taxonomy" id="38307"/>
    <lineage>
        <taxon>Bacteria</taxon>
        <taxon>Pseudomonadati</taxon>
        <taxon>Pseudomonadota</taxon>
        <taxon>Alphaproteobacteria</taxon>
        <taxon>Acetobacterales</taxon>
        <taxon>Acetobacteraceae</taxon>
        <taxon>Gluconobacter</taxon>
    </lineage>
</organism>
<comment type="caution">
    <text evidence="3">The sequence shown here is derived from an EMBL/GenBank/DDBJ whole genome shotgun (WGS) entry which is preliminary data.</text>
</comment>
<dbReference type="AlphaFoldDB" id="A0A1B6VJL0"/>
<gene>
    <name evidence="3" type="ORF">A0123_02002</name>
</gene>
<name>A0A1B6VJL0_9PROT</name>
<dbReference type="GO" id="GO:0016787">
    <property type="term" value="F:hydrolase activity"/>
    <property type="evidence" value="ECO:0007669"/>
    <property type="project" value="UniProtKB-KW"/>
</dbReference>
<proteinExistence type="predicted"/>
<sequence length="314" mass="34817">MKNVLIGTFLRLPGAPEISGPLPGIRIDDPALAAVLDFDIPLMLLHEGTTLGESPVWDQDRKRLIWSDVISRRVMAWHPDGHVHTILDPTWFINGNALLADGTLVHCEQGRRCISLSQDGQEALPLITHYQGGRLNAPNAIIPGPNHTLWFTDPIFGIHSAREGYIAAPELPHRSVYRYDRKSGDLTRMADLDQPDALAFSPDRKTLYVADTSRKIGGHGCHIHAFDVGRHGKLTGKRPFYSTENGVPDGLAVDHRGWVWTTSDNGIYVIDVSGCTLGFIPLPWSPTNCTFGGPENRRLFITCREKLIALDLRD</sequence>
<evidence type="ECO:0000259" key="2">
    <source>
        <dbReference type="Pfam" id="PF08450"/>
    </source>
</evidence>